<comment type="caution">
    <text evidence="1">The sequence shown here is derived from an EMBL/GenBank/DDBJ whole genome shotgun (WGS) entry which is preliminary data.</text>
</comment>
<keyword evidence="2" id="KW-1185">Reference proteome</keyword>
<reference evidence="1" key="1">
    <citation type="submission" date="2020-05" db="EMBL/GenBank/DDBJ databases">
        <title>Large-scale comparative analyses of tick genomes elucidate their genetic diversity and vector capacities.</title>
        <authorList>
            <person name="Jia N."/>
            <person name="Wang J."/>
            <person name="Shi W."/>
            <person name="Du L."/>
            <person name="Sun Y."/>
            <person name="Zhan W."/>
            <person name="Jiang J."/>
            <person name="Wang Q."/>
            <person name="Zhang B."/>
            <person name="Ji P."/>
            <person name="Sakyi L.B."/>
            <person name="Cui X."/>
            <person name="Yuan T."/>
            <person name="Jiang B."/>
            <person name="Yang W."/>
            <person name="Lam T.T.-Y."/>
            <person name="Chang Q."/>
            <person name="Ding S."/>
            <person name="Wang X."/>
            <person name="Zhu J."/>
            <person name="Ruan X."/>
            <person name="Zhao L."/>
            <person name="Wei J."/>
            <person name="Que T."/>
            <person name="Du C."/>
            <person name="Cheng J."/>
            <person name="Dai P."/>
            <person name="Han X."/>
            <person name="Huang E."/>
            <person name="Gao Y."/>
            <person name="Liu J."/>
            <person name="Shao H."/>
            <person name="Ye R."/>
            <person name="Li L."/>
            <person name="Wei W."/>
            <person name="Wang X."/>
            <person name="Wang C."/>
            <person name="Yang T."/>
            <person name="Huo Q."/>
            <person name="Li W."/>
            <person name="Guo W."/>
            <person name="Chen H."/>
            <person name="Zhou L."/>
            <person name="Ni X."/>
            <person name="Tian J."/>
            <person name="Zhou Y."/>
            <person name="Sheng Y."/>
            <person name="Liu T."/>
            <person name="Pan Y."/>
            <person name="Xia L."/>
            <person name="Li J."/>
            <person name="Zhao F."/>
            <person name="Cao W."/>
        </authorList>
    </citation>
    <scope>NUCLEOTIDE SEQUENCE</scope>
    <source>
        <strain evidence="1">Hyas-2018</strain>
    </source>
</reference>
<sequence>MINGASGATKECDEARYFVGDASGAYDGVGRWRRRRRRTSVDGAPQRNGPLRVARPVTTRPRVSMRRRPVGCGVVWNAAEPEQL</sequence>
<gene>
    <name evidence="1" type="ORF">HPB50_009505</name>
</gene>
<accession>A0ACB7RHY2</accession>
<name>A0ACB7RHY2_HYAAI</name>
<protein>
    <submittedName>
        <fullName evidence="1">Uncharacterized protein</fullName>
    </submittedName>
</protein>
<organism evidence="1 2">
    <name type="scientific">Hyalomma asiaticum</name>
    <name type="common">Tick</name>
    <dbReference type="NCBI Taxonomy" id="266040"/>
    <lineage>
        <taxon>Eukaryota</taxon>
        <taxon>Metazoa</taxon>
        <taxon>Ecdysozoa</taxon>
        <taxon>Arthropoda</taxon>
        <taxon>Chelicerata</taxon>
        <taxon>Arachnida</taxon>
        <taxon>Acari</taxon>
        <taxon>Parasitiformes</taxon>
        <taxon>Ixodida</taxon>
        <taxon>Ixodoidea</taxon>
        <taxon>Ixodidae</taxon>
        <taxon>Hyalomminae</taxon>
        <taxon>Hyalomma</taxon>
    </lineage>
</organism>
<evidence type="ECO:0000313" key="2">
    <source>
        <dbReference type="Proteomes" id="UP000821845"/>
    </source>
</evidence>
<dbReference type="Proteomes" id="UP000821845">
    <property type="component" value="Chromosome 9"/>
</dbReference>
<dbReference type="EMBL" id="CM023489">
    <property type="protein sequence ID" value="KAH6922093.1"/>
    <property type="molecule type" value="Genomic_DNA"/>
</dbReference>
<proteinExistence type="predicted"/>
<evidence type="ECO:0000313" key="1">
    <source>
        <dbReference type="EMBL" id="KAH6922093.1"/>
    </source>
</evidence>